<reference evidence="1 3" key="1">
    <citation type="journal article" date="2011" name="Nature">
        <title>The Medicago genome provides insight into the evolution of rhizobial symbioses.</title>
        <authorList>
            <person name="Young N.D."/>
            <person name="Debelle F."/>
            <person name="Oldroyd G.E."/>
            <person name="Geurts R."/>
            <person name="Cannon S.B."/>
            <person name="Udvardi M.K."/>
            <person name="Benedito V.A."/>
            <person name="Mayer K.F."/>
            <person name="Gouzy J."/>
            <person name="Schoof H."/>
            <person name="Van de Peer Y."/>
            <person name="Proost S."/>
            <person name="Cook D.R."/>
            <person name="Meyers B.C."/>
            <person name="Spannagl M."/>
            <person name="Cheung F."/>
            <person name="De Mita S."/>
            <person name="Krishnakumar V."/>
            <person name="Gundlach H."/>
            <person name="Zhou S."/>
            <person name="Mudge J."/>
            <person name="Bharti A.K."/>
            <person name="Murray J.D."/>
            <person name="Naoumkina M.A."/>
            <person name="Rosen B."/>
            <person name="Silverstein K.A."/>
            <person name="Tang H."/>
            <person name="Rombauts S."/>
            <person name="Zhao P.X."/>
            <person name="Zhou P."/>
            <person name="Barbe V."/>
            <person name="Bardou P."/>
            <person name="Bechner M."/>
            <person name="Bellec A."/>
            <person name="Berger A."/>
            <person name="Berges H."/>
            <person name="Bidwell S."/>
            <person name="Bisseling T."/>
            <person name="Choisne N."/>
            <person name="Couloux A."/>
            <person name="Denny R."/>
            <person name="Deshpande S."/>
            <person name="Dai X."/>
            <person name="Doyle J.J."/>
            <person name="Dudez A.M."/>
            <person name="Farmer A.D."/>
            <person name="Fouteau S."/>
            <person name="Franken C."/>
            <person name="Gibelin C."/>
            <person name="Gish J."/>
            <person name="Goldstein S."/>
            <person name="Gonzalez A.J."/>
            <person name="Green P.J."/>
            <person name="Hallab A."/>
            <person name="Hartog M."/>
            <person name="Hua A."/>
            <person name="Humphray S.J."/>
            <person name="Jeong D.H."/>
            <person name="Jing Y."/>
            <person name="Jocker A."/>
            <person name="Kenton S.M."/>
            <person name="Kim D.J."/>
            <person name="Klee K."/>
            <person name="Lai H."/>
            <person name="Lang C."/>
            <person name="Lin S."/>
            <person name="Macmil S.L."/>
            <person name="Magdelenat G."/>
            <person name="Matthews L."/>
            <person name="McCorrison J."/>
            <person name="Monaghan E.L."/>
            <person name="Mun J.H."/>
            <person name="Najar F.Z."/>
            <person name="Nicholson C."/>
            <person name="Noirot C."/>
            <person name="O'Bleness M."/>
            <person name="Paule C.R."/>
            <person name="Poulain J."/>
            <person name="Prion F."/>
            <person name="Qin B."/>
            <person name="Qu C."/>
            <person name="Retzel E.F."/>
            <person name="Riddle C."/>
            <person name="Sallet E."/>
            <person name="Samain S."/>
            <person name="Samson N."/>
            <person name="Sanders I."/>
            <person name="Saurat O."/>
            <person name="Scarpelli C."/>
            <person name="Schiex T."/>
            <person name="Segurens B."/>
            <person name="Severin A.J."/>
            <person name="Sherrier D.J."/>
            <person name="Shi R."/>
            <person name="Sims S."/>
            <person name="Singer S.R."/>
            <person name="Sinharoy S."/>
            <person name="Sterck L."/>
            <person name="Viollet A."/>
            <person name="Wang B.B."/>
            <person name="Wang K."/>
            <person name="Wang M."/>
            <person name="Wang X."/>
            <person name="Warfsmann J."/>
            <person name="Weissenbach J."/>
            <person name="White D.D."/>
            <person name="White J.D."/>
            <person name="Wiley G.B."/>
            <person name="Wincker P."/>
            <person name="Xing Y."/>
            <person name="Yang L."/>
            <person name="Yao Z."/>
            <person name="Ying F."/>
            <person name="Zhai J."/>
            <person name="Zhou L."/>
            <person name="Zuber A."/>
            <person name="Denarie J."/>
            <person name="Dixon R.A."/>
            <person name="May G.D."/>
            <person name="Schwartz D.C."/>
            <person name="Rogers J."/>
            <person name="Quetier F."/>
            <person name="Town C.D."/>
            <person name="Roe B.A."/>
        </authorList>
    </citation>
    <scope>NUCLEOTIDE SEQUENCE [LARGE SCALE GENOMIC DNA]</scope>
    <source>
        <strain evidence="1">A17</strain>
        <strain evidence="2 3">cv. Jemalong A17</strain>
    </source>
</reference>
<evidence type="ECO:0000313" key="1">
    <source>
        <dbReference type="EMBL" id="AET01167.1"/>
    </source>
</evidence>
<evidence type="ECO:0000313" key="3">
    <source>
        <dbReference type="Proteomes" id="UP000002051"/>
    </source>
</evidence>
<gene>
    <name evidence="1" type="ordered locus">MTR_8g005930</name>
</gene>
<keyword evidence="3" id="KW-1185">Reference proteome</keyword>
<reference evidence="2" key="3">
    <citation type="submission" date="2015-04" db="UniProtKB">
        <authorList>
            <consortium name="EnsemblPlants"/>
        </authorList>
    </citation>
    <scope>IDENTIFICATION</scope>
    <source>
        <strain evidence="2">cv. Jemalong A17</strain>
    </source>
</reference>
<evidence type="ECO:0000313" key="2">
    <source>
        <dbReference type="EnsemblPlants" id="AET01167"/>
    </source>
</evidence>
<dbReference type="AlphaFoldDB" id="G7LBJ5"/>
<accession>G7LBJ5</accession>
<dbReference type="HOGENOM" id="CLU_1345037_0_0_1"/>
<name>G7LBJ5_MEDTR</name>
<dbReference type="PaxDb" id="3880-AET01167"/>
<dbReference type="EnsemblPlants" id="AET01167">
    <property type="protein sequence ID" value="AET01167"/>
    <property type="gene ID" value="MTR_8g005930"/>
</dbReference>
<protein>
    <submittedName>
        <fullName evidence="1 2">Uncharacterized protein</fullName>
    </submittedName>
</protein>
<dbReference type="EMBL" id="CM001224">
    <property type="protein sequence ID" value="AET01167.1"/>
    <property type="molecule type" value="Genomic_DNA"/>
</dbReference>
<organism evidence="1 3">
    <name type="scientific">Medicago truncatula</name>
    <name type="common">Barrel medic</name>
    <name type="synonym">Medicago tribuloides</name>
    <dbReference type="NCBI Taxonomy" id="3880"/>
    <lineage>
        <taxon>Eukaryota</taxon>
        <taxon>Viridiplantae</taxon>
        <taxon>Streptophyta</taxon>
        <taxon>Embryophyta</taxon>
        <taxon>Tracheophyta</taxon>
        <taxon>Spermatophyta</taxon>
        <taxon>Magnoliopsida</taxon>
        <taxon>eudicotyledons</taxon>
        <taxon>Gunneridae</taxon>
        <taxon>Pentapetalae</taxon>
        <taxon>rosids</taxon>
        <taxon>fabids</taxon>
        <taxon>Fabales</taxon>
        <taxon>Fabaceae</taxon>
        <taxon>Papilionoideae</taxon>
        <taxon>50 kb inversion clade</taxon>
        <taxon>NPAAA clade</taxon>
        <taxon>Hologalegina</taxon>
        <taxon>IRL clade</taxon>
        <taxon>Trifolieae</taxon>
        <taxon>Medicago</taxon>
    </lineage>
</organism>
<proteinExistence type="predicted"/>
<reference evidence="1 3" key="2">
    <citation type="journal article" date="2014" name="BMC Genomics">
        <title>An improved genome release (version Mt4.0) for the model legume Medicago truncatula.</title>
        <authorList>
            <person name="Tang H."/>
            <person name="Krishnakumar V."/>
            <person name="Bidwell S."/>
            <person name="Rosen B."/>
            <person name="Chan A."/>
            <person name="Zhou S."/>
            <person name="Gentzbittel L."/>
            <person name="Childs K.L."/>
            <person name="Yandell M."/>
            <person name="Gundlach H."/>
            <person name="Mayer K.F."/>
            <person name="Schwartz D.C."/>
            <person name="Town C.D."/>
        </authorList>
    </citation>
    <scope>GENOME REANNOTATION</scope>
    <source>
        <strain evidence="2 3">cv. Jemalong A17</strain>
    </source>
</reference>
<dbReference type="Proteomes" id="UP000002051">
    <property type="component" value="Chromosome 8"/>
</dbReference>
<sequence>MTNRKKHAKTAKNHDQIATPALAEVVIPATSVRVVDPNRLKARVNTHVLTPLTMPIQMYGGQFGLDKNTSHLPSTQSMFRHATFKPNFGSFFQIPSPFYWNPKECPDSFQILGDEVEDAIEDTLSHDKRLDVEEDNDEALISNFEQHYPSLYESTKAERKKKKHVNKVRFASFNSVGMTTLPNCKRRARNINVFVLSFIENVVL</sequence>